<dbReference type="AlphaFoldDB" id="A0A845QCW3"/>
<evidence type="ECO:0000313" key="1">
    <source>
        <dbReference type="EMBL" id="NBG96066.1"/>
    </source>
</evidence>
<proteinExistence type="predicted"/>
<dbReference type="EMBL" id="WXYQ01000006">
    <property type="protein sequence ID" value="NBG96066.1"/>
    <property type="molecule type" value="Genomic_DNA"/>
</dbReference>
<accession>A0A845QCW3</accession>
<comment type="caution">
    <text evidence="1">The sequence shown here is derived from an EMBL/GenBank/DDBJ whole genome shotgun (WGS) entry which is preliminary data.</text>
</comment>
<dbReference type="GeneID" id="300654777"/>
<dbReference type="Pfam" id="PF08856">
    <property type="entry name" value="DUF1826"/>
    <property type="match status" value="1"/>
</dbReference>
<dbReference type="OrthoDB" id="5342505at2"/>
<reference evidence="1 2" key="1">
    <citation type="journal article" date="2016" name="Int. J. Syst. Evol. Microbiol.">
        <title>Pyruvatibacter mobilis gen. nov., sp. nov., a marine bacterium from the culture broth of Picochlorum sp. 122.</title>
        <authorList>
            <person name="Wang G."/>
            <person name="Tang M."/>
            <person name="Wu H."/>
            <person name="Dai S."/>
            <person name="Li T."/>
            <person name="Chen C."/>
            <person name="He H."/>
            <person name="Fan J."/>
            <person name="Xiang W."/>
            <person name="Li X."/>
        </authorList>
    </citation>
    <scope>NUCLEOTIDE SEQUENCE [LARGE SCALE GENOMIC DNA]</scope>
    <source>
        <strain evidence="1 2">GYP-11</strain>
    </source>
</reference>
<sequence length="240" mass="25509">MSSLLAEMDGSMAEARMTGVRAPIMSSPTIATCDTAEGLAAINGADTELVIWQRAQPAALTAWLGQLASSQLPHFRVLAPLADLPRAVMAQADESGMPNDGARDLLLADITRLATAFAAIAEVDLVDVRLERISHDACWRFHRDCVDARLLTTYRGPATEWVPPPYAGDALRDQKAYQGPSEHLGIHDVAVFKGSCAGPGRGIVHRSPPIAGTGQTRLLLVLNKQSAASPKPWTPVAAST</sequence>
<protein>
    <submittedName>
        <fullName evidence="1">DUF1826 domain-containing protein</fullName>
    </submittedName>
</protein>
<gene>
    <name evidence="1" type="ORF">GTQ45_10020</name>
</gene>
<dbReference type="Proteomes" id="UP000470384">
    <property type="component" value="Unassembled WGS sequence"/>
</dbReference>
<dbReference type="RefSeq" id="WP_160587998.1">
    <property type="nucleotide sequence ID" value="NZ_BMHN01000001.1"/>
</dbReference>
<keyword evidence="2" id="KW-1185">Reference proteome</keyword>
<organism evidence="1 2">
    <name type="scientific">Pyruvatibacter mobilis</name>
    <dbReference type="NCBI Taxonomy" id="1712261"/>
    <lineage>
        <taxon>Bacteria</taxon>
        <taxon>Pseudomonadati</taxon>
        <taxon>Pseudomonadota</taxon>
        <taxon>Alphaproteobacteria</taxon>
        <taxon>Hyphomicrobiales</taxon>
        <taxon>Parvibaculaceae</taxon>
        <taxon>Pyruvatibacter</taxon>
    </lineage>
</organism>
<evidence type="ECO:0000313" key="2">
    <source>
        <dbReference type="Proteomes" id="UP000470384"/>
    </source>
</evidence>
<dbReference type="InterPro" id="IPR014955">
    <property type="entry name" value="DUF1826"/>
</dbReference>
<name>A0A845QCW3_9HYPH</name>